<keyword evidence="8" id="KW-0238">DNA-binding</keyword>
<keyword evidence="5 11" id="KW-0863">Zinc-finger</keyword>
<dbReference type="PANTHER" id="PTHR23226:SF416">
    <property type="entry name" value="FI01424P"/>
    <property type="match status" value="1"/>
</dbReference>
<dbReference type="FunFam" id="3.30.160.60:FF:000875">
    <property type="entry name" value="zinc finger protein 236 isoform X7"/>
    <property type="match status" value="1"/>
</dbReference>
<sequence>EEEADITEFIFNLLTHNTIDTGEKPFSCSICKTTFKLKTSLVLHTRTHSGVKPFSCSVCKVAFLTKYTLLQHMRTHTEEKLFSWDQKFAWASAAKARQHITSGKE</sequence>
<dbReference type="AlphaFoldDB" id="A0A3Q2ZBF1"/>
<proteinExistence type="inferred from homology"/>
<accession>A0A3Q2ZBF1</accession>
<evidence type="ECO:0000256" key="9">
    <source>
        <dbReference type="ARBA" id="ARBA00023163"/>
    </source>
</evidence>
<protein>
    <recommendedName>
        <fullName evidence="12">C2H2-type domain-containing protein</fullName>
    </recommendedName>
</protein>
<evidence type="ECO:0000313" key="13">
    <source>
        <dbReference type="Ensembl" id="ENSKMAP00000000941.1"/>
    </source>
</evidence>
<reference evidence="13" key="2">
    <citation type="submission" date="2025-09" db="UniProtKB">
        <authorList>
            <consortium name="Ensembl"/>
        </authorList>
    </citation>
    <scope>IDENTIFICATION</scope>
</reference>
<dbReference type="GeneTree" id="ENSGT01150000286918"/>
<dbReference type="PROSITE" id="PS50157">
    <property type="entry name" value="ZINC_FINGER_C2H2_2"/>
    <property type="match status" value="2"/>
</dbReference>
<feature type="domain" description="C2H2-type" evidence="12">
    <location>
        <begin position="54"/>
        <end position="81"/>
    </location>
</feature>
<evidence type="ECO:0000256" key="10">
    <source>
        <dbReference type="ARBA" id="ARBA00023242"/>
    </source>
</evidence>
<dbReference type="STRING" id="37003.ENSKMAP00000000941"/>
<organism evidence="13 14">
    <name type="scientific">Kryptolebias marmoratus</name>
    <name type="common">Mangrove killifish</name>
    <name type="synonym">Rivulus marmoratus</name>
    <dbReference type="NCBI Taxonomy" id="37003"/>
    <lineage>
        <taxon>Eukaryota</taxon>
        <taxon>Metazoa</taxon>
        <taxon>Chordata</taxon>
        <taxon>Craniata</taxon>
        <taxon>Vertebrata</taxon>
        <taxon>Euteleostomi</taxon>
        <taxon>Actinopterygii</taxon>
        <taxon>Neopterygii</taxon>
        <taxon>Teleostei</taxon>
        <taxon>Neoteleostei</taxon>
        <taxon>Acanthomorphata</taxon>
        <taxon>Ovalentaria</taxon>
        <taxon>Atherinomorphae</taxon>
        <taxon>Cyprinodontiformes</taxon>
        <taxon>Rivulidae</taxon>
        <taxon>Kryptolebias</taxon>
    </lineage>
</organism>
<evidence type="ECO:0000259" key="12">
    <source>
        <dbReference type="PROSITE" id="PS50157"/>
    </source>
</evidence>
<dbReference type="Gene3D" id="3.30.160.60">
    <property type="entry name" value="Classic Zinc Finger"/>
    <property type="match status" value="2"/>
</dbReference>
<keyword evidence="9" id="KW-0804">Transcription</keyword>
<evidence type="ECO:0000256" key="5">
    <source>
        <dbReference type="ARBA" id="ARBA00022771"/>
    </source>
</evidence>
<dbReference type="Ensembl" id="ENSKMAT00000000972.1">
    <property type="protein sequence ID" value="ENSKMAP00000000941.1"/>
    <property type="gene ID" value="ENSKMAG00000000755.1"/>
</dbReference>
<dbReference type="GO" id="GO:0000978">
    <property type="term" value="F:RNA polymerase II cis-regulatory region sequence-specific DNA binding"/>
    <property type="evidence" value="ECO:0007669"/>
    <property type="project" value="TreeGrafter"/>
</dbReference>
<comment type="subcellular location">
    <subcellularLocation>
        <location evidence="1">Nucleus</location>
    </subcellularLocation>
</comment>
<dbReference type="GO" id="GO:0008270">
    <property type="term" value="F:zinc ion binding"/>
    <property type="evidence" value="ECO:0007669"/>
    <property type="project" value="UniProtKB-KW"/>
</dbReference>
<dbReference type="InterPro" id="IPR013087">
    <property type="entry name" value="Znf_C2H2_type"/>
</dbReference>
<keyword evidence="4" id="KW-0677">Repeat</keyword>
<dbReference type="PANTHER" id="PTHR23226">
    <property type="entry name" value="ZINC FINGER AND SCAN DOMAIN-CONTAINING"/>
    <property type="match status" value="1"/>
</dbReference>
<dbReference type="SMART" id="SM00355">
    <property type="entry name" value="ZnF_C2H2"/>
    <property type="match status" value="2"/>
</dbReference>
<evidence type="ECO:0000256" key="2">
    <source>
        <dbReference type="ARBA" id="ARBA00006991"/>
    </source>
</evidence>
<comment type="similarity">
    <text evidence="2">Belongs to the krueppel C2H2-type zinc-finger protein family.</text>
</comment>
<evidence type="ECO:0000256" key="6">
    <source>
        <dbReference type="ARBA" id="ARBA00022833"/>
    </source>
</evidence>
<keyword evidence="10" id="KW-0539">Nucleus</keyword>
<name>A0A3Q2ZBF1_KRYMA</name>
<dbReference type="GO" id="GO:0005634">
    <property type="term" value="C:nucleus"/>
    <property type="evidence" value="ECO:0007669"/>
    <property type="project" value="UniProtKB-SubCell"/>
</dbReference>
<keyword evidence="6" id="KW-0862">Zinc</keyword>
<keyword evidence="14" id="KW-1185">Reference proteome</keyword>
<evidence type="ECO:0000256" key="7">
    <source>
        <dbReference type="ARBA" id="ARBA00023015"/>
    </source>
</evidence>
<dbReference type="GO" id="GO:0000981">
    <property type="term" value="F:DNA-binding transcription factor activity, RNA polymerase II-specific"/>
    <property type="evidence" value="ECO:0007669"/>
    <property type="project" value="TreeGrafter"/>
</dbReference>
<evidence type="ECO:0000256" key="4">
    <source>
        <dbReference type="ARBA" id="ARBA00022737"/>
    </source>
</evidence>
<keyword evidence="3" id="KW-0479">Metal-binding</keyword>
<dbReference type="SUPFAM" id="SSF57667">
    <property type="entry name" value="beta-beta-alpha zinc fingers"/>
    <property type="match status" value="1"/>
</dbReference>
<dbReference type="Proteomes" id="UP000264800">
    <property type="component" value="Unplaced"/>
</dbReference>
<dbReference type="Pfam" id="PF13894">
    <property type="entry name" value="zf-C2H2_4"/>
    <property type="match status" value="1"/>
</dbReference>
<evidence type="ECO:0000256" key="8">
    <source>
        <dbReference type="ARBA" id="ARBA00023125"/>
    </source>
</evidence>
<evidence type="ECO:0000256" key="1">
    <source>
        <dbReference type="ARBA" id="ARBA00004123"/>
    </source>
</evidence>
<dbReference type="FunFam" id="3.30.160.60:FF:001156">
    <property type="entry name" value="Zinc finger protein 407"/>
    <property type="match status" value="1"/>
</dbReference>
<dbReference type="InterPro" id="IPR036236">
    <property type="entry name" value="Znf_C2H2_sf"/>
</dbReference>
<keyword evidence="7" id="KW-0805">Transcription regulation</keyword>
<evidence type="ECO:0000256" key="11">
    <source>
        <dbReference type="PROSITE-ProRule" id="PRU00042"/>
    </source>
</evidence>
<dbReference type="Pfam" id="PF00096">
    <property type="entry name" value="zf-C2H2"/>
    <property type="match status" value="1"/>
</dbReference>
<dbReference type="OMA" id="GMHAPEM"/>
<dbReference type="PROSITE" id="PS00028">
    <property type="entry name" value="ZINC_FINGER_C2H2_1"/>
    <property type="match status" value="2"/>
</dbReference>
<evidence type="ECO:0000256" key="3">
    <source>
        <dbReference type="ARBA" id="ARBA00022723"/>
    </source>
</evidence>
<reference evidence="13" key="1">
    <citation type="submission" date="2025-08" db="UniProtKB">
        <authorList>
            <consortium name="Ensembl"/>
        </authorList>
    </citation>
    <scope>IDENTIFICATION</scope>
</reference>
<feature type="domain" description="C2H2-type" evidence="12">
    <location>
        <begin position="26"/>
        <end position="53"/>
    </location>
</feature>
<evidence type="ECO:0000313" key="14">
    <source>
        <dbReference type="Proteomes" id="UP000264800"/>
    </source>
</evidence>